<feature type="region of interest" description="Disordered" evidence="1">
    <location>
        <begin position="276"/>
        <end position="299"/>
    </location>
</feature>
<dbReference type="AlphaFoldDB" id="A0ABD0S415"/>
<organism evidence="2 3">
    <name type="scientific">Loxostege sticticalis</name>
    <name type="common">Beet webworm moth</name>
    <dbReference type="NCBI Taxonomy" id="481309"/>
    <lineage>
        <taxon>Eukaryota</taxon>
        <taxon>Metazoa</taxon>
        <taxon>Ecdysozoa</taxon>
        <taxon>Arthropoda</taxon>
        <taxon>Hexapoda</taxon>
        <taxon>Insecta</taxon>
        <taxon>Pterygota</taxon>
        <taxon>Neoptera</taxon>
        <taxon>Endopterygota</taxon>
        <taxon>Lepidoptera</taxon>
        <taxon>Glossata</taxon>
        <taxon>Ditrysia</taxon>
        <taxon>Pyraloidea</taxon>
        <taxon>Crambidae</taxon>
        <taxon>Pyraustinae</taxon>
        <taxon>Loxostege</taxon>
    </lineage>
</organism>
<feature type="compositionally biased region" description="Low complexity" evidence="1">
    <location>
        <begin position="281"/>
        <end position="299"/>
    </location>
</feature>
<protein>
    <submittedName>
        <fullName evidence="2">Uncharacterized protein</fullName>
    </submittedName>
</protein>
<evidence type="ECO:0000313" key="3">
    <source>
        <dbReference type="Proteomes" id="UP001549921"/>
    </source>
</evidence>
<dbReference type="Proteomes" id="UP001549921">
    <property type="component" value="Unassembled WGS sequence"/>
</dbReference>
<reference evidence="2 3" key="1">
    <citation type="submission" date="2024-06" db="EMBL/GenBank/DDBJ databases">
        <title>A chromosome-level genome assembly of beet webworm, Loxostege sticticalis.</title>
        <authorList>
            <person name="Zhang Y."/>
        </authorList>
    </citation>
    <scope>NUCLEOTIDE SEQUENCE [LARGE SCALE GENOMIC DNA]</scope>
    <source>
        <strain evidence="2">AQ028</strain>
        <tissue evidence="2">Male pupae</tissue>
    </source>
</reference>
<gene>
    <name evidence="2" type="ORF">ABMA28_012457</name>
</gene>
<comment type="caution">
    <text evidence="2">The sequence shown here is derived from an EMBL/GenBank/DDBJ whole genome shotgun (WGS) entry which is preliminary data.</text>
</comment>
<accession>A0ABD0S415</accession>
<feature type="compositionally biased region" description="Low complexity" evidence="1">
    <location>
        <begin position="230"/>
        <end position="255"/>
    </location>
</feature>
<evidence type="ECO:0000256" key="1">
    <source>
        <dbReference type="SAM" id="MobiDB-lite"/>
    </source>
</evidence>
<feature type="compositionally biased region" description="Low complexity" evidence="1">
    <location>
        <begin position="201"/>
        <end position="213"/>
    </location>
</feature>
<evidence type="ECO:0000313" key="2">
    <source>
        <dbReference type="EMBL" id="KAL0808777.1"/>
    </source>
</evidence>
<name>A0ABD0S415_LOXSC</name>
<feature type="region of interest" description="Disordered" evidence="1">
    <location>
        <begin position="198"/>
        <end position="263"/>
    </location>
</feature>
<proteinExistence type="predicted"/>
<sequence length="299" mass="33869">MATKSDFDIKTAIALLPVMTGQESVTNSLINSIELYSKMISDTSQSQLIEFVLKTRLSSNAQLRLKSQYSKVDDLLTDMRTHLIQKKSEVALQSKLHQSRQGNRSIESFGSELEELFVNLTIAQSNGDSNAFQYLKPINERIAIKRFADGLSDRRLSTIIAARQFDSLPKAIRTAMDEQSMSSSFEVMHVRRHKSFRGRNYRNNTFRGNNNFRVSENNDAHRRNTTFTPNSSRGQYSSSRGGNYNRGRGRGFYSSRSRRPAAPVRHTIQEAAPVNSELHSTGNNNGQNTNNDANNDFFR</sequence>
<dbReference type="EMBL" id="JBEDNZ010000030">
    <property type="protein sequence ID" value="KAL0808777.1"/>
    <property type="molecule type" value="Genomic_DNA"/>
</dbReference>